<comment type="caution">
    <text evidence="1">The sequence shown here is derived from an EMBL/GenBank/DDBJ whole genome shotgun (WGS) entry which is preliminary data.</text>
</comment>
<dbReference type="AlphaFoldDB" id="A0A841PUR0"/>
<evidence type="ECO:0008006" key="3">
    <source>
        <dbReference type="Google" id="ProtNLM"/>
    </source>
</evidence>
<protein>
    <recommendedName>
        <fullName evidence="3">SIR2 family protein</fullName>
    </recommendedName>
</protein>
<reference evidence="1 2" key="1">
    <citation type="submission" date="2020-08" db="EMBL/GenBank/DDBJ databases">
        <title>Genomic Encyclopedia of Type Strains, Phase IV (KMG-IV): sequencing the most valuable type-strain genomes for metagenomic binning, comparative biology and taxonomic classification.</title>
        <authorList>
            <person name="Goeker M."/>
        </authorList>
    </citation>
    <scope>NUCLEOTIDE SEQUENCE [LARGE SCALE GENOMIC DNA]</scope>
    <source>
        <strain evidence="1 2">DSM 100039</strain>
    </source>
</reference>
<dbReference type="Pfam" id="PF13289">
    <property type="entry name" value="SIR2_2"/>
    <property type="match status" value="1"/>
</dbReference>
<accession>A0A841PUR0</accession>
<sequence>MNTILTSGHLVVVQDSFAEKLLDLLKEALAADAVIPYLGPGLLSLSSAETPVPQSPEAVAAALNTRTPAPSKIRTNMWSVAQFIEQARHRRTLQAWMAEIFAAPAAPIVLHAWLAKLPLSLIIDSWYDGAMRAALADAGRTDVVEIQGVTRVNEFGDIWTKTYDLAESELEPGSAAKTVLYSPHGSIRPAANFLVADSDYVEVLTEIDIQTPIPEVVKERRTNRGFFFVGCRFNDQMLRTFARQIMKRSEGPRCTIMDAATLTKNERRFLAENAITVIDMPAGVAAARLVGAGTAAEGARTKHGGRV</sequence>
<evidence type="ECO:0000313" key="2">
    <source>
        <dbReference type="Proteomes" id="UP000556329"/>
    </source>
</evidence>
<name>A0A841PUR0_9HYPH</name>
<dbReference type="RefSeq" id="WP_184878083.1">
    <property type="nucleotide sequence ID" value="NZ_JACHEF010000011.1"/>
</dbReference>
<gene>
    <name evidence="1" type="ORF">HNQ71_006608</name>
</gene>
<evidence type="ECO:0000313" key="1">
    <source>
        <dbReference type="EMBL" id="MBB6413899.1"/>
    </source>
</evidence>
<organism evidence="1 2">
    <name type="scientific">Mesorhizobium sangaii</name>
    <dbReference type="NCBI Taxonomy" id="505389"/>
    <lineage>
        <taxon>Bacteria</taxon>
        <taxon>Pseudomonadati</taxon>
        <taxon>Pseudomonadota</taxon>
        <taxon>Alphaproteobacteria</taxon>
        <taxon>Hyphomicrobiales</taxon>
        <taxon>Phyllobacteriaceae</taxon>
        <taxon>Mesorhizobium</taxon>
    </lineage>
</organism>
<keyword evidence="2" id="KW-1185">Reference proteome</keyword>
<dbReference type="Proteomes" id="UP000556329">
    <property type="component" value="Unassembled WGS sequence"/>
</dbReference>
<proteinExistence type="predicted"/>
<dbReference type="EMBL" id="JACHEF010000011">
    <property type="protein sequence ID" value="MBB6413899.1"/>
    <property type="molecule type" value="Genomic_DNA"/>
</dbReference>